<feature type="domain" description="TonB-dependent receptor plug" evidence="14">
    <location>
        <begin position="45"/>
        <end position="156"/>
    </location>
</feature>
<accession>A0A1I4RND3</accession>
<dbReference type="InterPro" id="IPR039426">
    <property type="entry name" value="TonB-dep_rcpt-like"/>
</dbReference>
<gene>
    <name evidence="15" type="ORF">SAMN05660836_00713</name>
</gene>
<dbReference type="InterPro" id="IPR036942">
    <property type="entry name" value="Beta-barrel_TonB_sf"/>
</dbReference>
<evidence type="ECO:0000256" key="6">
    <source>
        <dbReference type="ARBA" id="ARBA00023077"/>
    </source>
</evidence>
<evidence type="ECO:0000256" key="8">
    <source>
        <dbReference type="ARBA" id="ARBA00023170"/>
    </source>
</evidence>
<dbReference type="CDD" id="cd01347">
    <property type="entry name" value="ligand_gated_channel"/>
    <property type="match status" value="1"/>
</dbReference>
<keyword evidence="6 11" id="KW-0798">TonB box</keyword>
<dbReference type="GO" id="GO:0009279">
    <property type="term" value="C:cell outer membrane"/>
    <property type="evidence" value="ECO:0007669"/>
    <property type="project" value="UniProtKB-SubCell"/>
</dbReference>
<name>A0A1I4RND3_9BACT</name>
<keyword evidence="4 10" id="KW-0812">Transmembrane</keyword>
<evidence type="ECO:0000256" key="11">
    <source>
        <dbReference type="RuleBase" id="RU003357"/>
    </source>
</evidence>
<dbReference type="AlphaFoldDB" id="A0A1I4RND3"/>
<dbReference type="PANTHER" id="PTHR30069">
    <property type="entry name" value="TONB-DEPENDENT OUTER MEMBRANE RECEPTOR"/>
    <property type="match status" value="1"/>
</dbReference>
<evidence type="ECO:0000313" key="15">
    <source>
        <dbReference type="EMBL" id="SFM53704.1"/>
    </source>
</evidence>
<dbReference type="GO" id="GO:0044718">
    <property type="term" value="P:siderophore transmembrane transport"/>
    <property type="evidence" value="ECO:0007669"/>
    <property type="project" value="TreeGrafter"/>
</dbReference>
<evidence type="ECO:0000256" key="7">
    <source>
        <dbReference type="ARBA" id="ARBA00023136"/>
    </source>
</evidence>
<dbReference type="STRING" id="39841.SAMN05660836_00713"/>
<dbReference type="RefSeq" id="WP_093393495.1">
    <property type="nucleotide sequence ID" value="NZ_FOUU01000001.1"/>
</dbReference>
<proteinExistence type="inferred from homology"/>
<dbReference type="OrthoDB" id="9800913at2"/>
<dbReference type="EMBL" id="FOUU01000001">
    <property type="protein sequence ID" value="SFM53704.1"/>
    <property type="molecule type" value="Genomic_DNA"/>
</dbReference>
<evidence type="ECO:0000256" key="5">
    <source>
        <dbReference type="ARBA" id="ARBA00022729"/>
    </source>
</evidence>
<organism evidence="15 16">
    <name type="scientific">Thermodesulforhabdus norvegica</name>
    <dbReference type="NCBI Taxonomy" id="39841"/>
    <lineage>
        <taxon>Bacteria</taxon>
        <taxon>Pseudomonadati</taxon>
        <taxon>Thermodesulfobacteriota</taxon>
        <taxon>Syntrophobacteria</taxon>
        <taxon>Syntrophobacterales</taxon>
        <taxon>Thermodesulforhabdaceae</taxon>
        <taxon>Thermodesulforhabdus</taxon>
    </lineage>
</organism>
<dbReference type="Pfam" id="PF07715">
    <property type="entry name" value="Plug"/>
    <property type="match status" value="1"/>
</dbReference>
<comment type="similarity">
    <text evidence="10 11">Belongs to the TonB-dependent receptor family.</text>
</comment>
<dbReference type="SUPFAM" id="SSF56935">
    <property type="entry name" value="Porins"/>
    <property type="match status" value="1"/>
</dbReference>
<feature type="signal peptide" evidence="12">
    <location>
        <begin position="1"/>
        <end position="26"/>
    </location>
</feature>
<feature type="chain" id="PRO_5011659055" evidence="12">
    <location>
        <begin position="27"/>
        <end position="609"/>
    </location>
</feature>
<evidence type="ECO:0000256" key="2">
    <source>
        <dbReference type="ARBA" id="ARBA00022448"/>
    </source>
</evidence>
<feature type="domain" description="TonB-dependent receptor-like beta-barrel" evidence="13">
    <location>
        <begin position="232"/>
        <end position="584"/>
    </location>
</feature>
<reference evidence="15 16" key="1">
    <citation type="submission" date="2016-10" db="EMBL/GenBank/DDBJ databases">
        <authorList>
            <person name="de Groot N.N."/>
        </authorList>
    </citation>
    <scope>NUCLEOTIDE SEQUENCE [LARGE SCALE GENOMIC DNA]</scope>
    <source>
        <strain evidence="15 16">DSM 9990</strain>
    </source>
</reference>
<keyword evidence="9 10" id="KW-0998">Cell outer membrane</keyword>
<evidence type="ECO:0000313" key="16">
    <source>
        <dbReference type="Proteomes" id="UP000199611"/>
    </source>
</evidence>
<evidence type="ECO:0000256" key="12">
    <source>
        <dbReference type="SAM" id="SignalP"/>
    </source>
</evidence>
<sequence length="609" mass="69066">MCGGRFHFIFLIVVGLLVTLCHQVKAAETVLEELVVTATKNPESTKDVPVKTDVITKEEMENVGAKNVAEAFKLIPGFYLRGENVPGASYWHARLRGLDFDRGYGLILIDGERVLGGAMGEYGISLNQLPPQMIERVEIVKGPGSVLYGSDALAGVVNIITKAIPEEPLCSFHMGYGSYDTVQAGTTLGRTVGHTGILSSFQAERSERSRYGGRTDEFNGRHALVKISHPLSDFLETSLKVAYDKMEWNYMVEEKTRISPSITYELPTEGTITLKGYWYKLFLDSFSPGYTPRKGNISYGHGEIRYAQPLWNRHFLTIGGEYLNRRIDATFADETDSFWSLYAQDEIEWKPFRFVIGGRIDNNSLYGTEFNPRFAALWHINESVSLRASVGRGFKSPTIRQLYVFFKHGNWWNRPNPDLEAEKSWGYDFNLEYLFGDKLKFDVGYFRNELEDMVVAVDTGETLDGYPVRTWKNVNRAYTQGVELSCKFIPVEPLMFTVNYTWLDTEDKETKKELPYSPHHTATVGFTYHIKPLDASIGWTTSFYSEAFTNDTNTSKLQDYSVSSIHIKKRITENVSLAFDADNLFDSDYGEPAGDWTGRVFFGKVEVNF</sequence>
<dbReference type="Gene3D" id="2.40.170.20">
    <property type="entry name" value="TonB-dependent receptor, beta-barrel domain"/>
    <property type="match status" value="1"/>
</dbReference>
<dbReference type="PROSITE" id="PS52016">
    <property type="entry name" value="TONB_DEPENDENT_REC_3"/>
    <property type="match status" value="1"/>
</dbReference>
<evidence type="ECO:0000256" key="10">
    <source>
        <dbReference type="PROSITE-ProRule" id="PRU01360"/>
    </source>
</evidence>
<evidence type="ECO:0000259" key="14">
    <source>
        <dbReference type="Pfam" id="PF07715"/>
    </source>
</evidence>
<evidence type="ECO:0000256" key="9">
    <source>
        <dbReference type="ARBA" id="ARBA00023237"/>
    </source>
</evidence>
<keyword evidence="3 10" id="KW-1134">Transmembrane beta strand</keyword>
<dbReference type="InterPro" id="IPR000531">
    <property type="entry name" value="Beta-barrel_TonB"/>
</dbReference>
<dbReference type="InterPro" id="IPR012910">
    <property type="entry name" value="Plug_dom"/>
</dbReference>
<comment type="subcellular location">
    <subcellularLocation>
        <location evidence="1 10">Cell outer membrane</location>
        <topology evidence="1 10">Multi-pass membrane protein</topology>
    </subcellularLocation>
</comment>
<keyword evidence="16" id="KW-1185">Reference proteome</keyword>
<dbReference type="PANTHER" id="PTHR30069:SF29">
    <property type="entry name" value="HEMOGLOBIN AND HEMOGLOBIN-HAPTOGLOBIN-BINDING PROTEIN 1-RELATED"/>
    <property type="match status" value="1"/>
</dbReference>
<keyword evidence="7 10" id="KW-0472">Membrane</keyword>
<protein>
    <submittedName>
        <fullName evidence="15">Outer membrane receptor for ferrienterochelin and colicins</fullName>
    </submittedName>
</protein>
<dbReference type="Pfam" id="PF00593">
    <property type="entry name" value="TonB_dep_Rec_b-barrel"/>
    <property type="match status" value="1"/>
</dbReference>
<dbReference type="InterPro" id="IPR037066">
    <property type="entry name" value="Plug_dom_sf"/>
</dbReference>
<dbReference type="Proteomes" id="UP000199611">
    <property type="component" value="Unassembled WGS sequence"/>
</dbReference>
<evidence type="ECO:0000256" key="1">
    <source>
        <dbReference type="ARBA" id="ARBA00004571"/>
    </source>
</evidence>
<evidence type="ECO:0000259" key="13">
    <source>
        <dbReference type="Pfam" id="PF00593"/>
    </source>
</evidence>
<keyword evidence="5 12" id="KW-0732">Signal</keyword>
<keyword evidence="8 15" id="KW-0675">Receptor</keyword>
<evidence type="ECO:0000256" key="4">
    <source>
        <dbReference type="ARBA" id="ARBA00022692"/>
    </source>
</evidence>
<dbReference type="Gene3D" id="2.170.130.10">
    <property type="entry name" value="TonB-dependent receptor, plug domain"/>
    <property type="match status" value="1"/>
</dbReference>
<keyword evidence="2 10" id="KW-0813">Transport</keyword>
<dbReference type="GO" id="GO:0015344">
    <property type="term" value="F:siderophore uptake transmembrane transporter activity"/>
    <property type="evidence" value="ECO:0007669"/>
    <property type="project" value="TreeGrafter"/>
</dbReference>
<evidence type="ECO:0000256" key="3">
    <source>
        <dbReference type="ARBA" id="ARBA00022452"/>
    </source>
</evidence>